<sequence>MKRLVTLSVFALISCGENTKLEVVRQNVTKPVAETPKPDTVYNEKPEHHGPEYDYIDTSKPFTIKEVKPNVKAGEPFSTLDYDGVVAFDYDGSYEKIAEANVSSDIIGRTGKLFPFVIARKALSQNQVDAIVTPFERQTDIFSFGCRVL</sequence>
<gene>
    <name evidence="1" type="ORF">AM493_10145</name>
</gene>
<proteinExistence type="predicted"/>
<dbReference type="EMBL" id="LIYD01000005">
    <property type="protein sequence ID" value="KOS06352.1"/>
    <property type="molecule type" value="Genomic_DNA"/>
</dbReference>
<dbReference type="AlphaFoldDB" id="A0A0M9VI78"/>
<keyword evidence="2" id="KW-1185">Reference proteome</keyword>
<dbReference type="OrthoDB" id="1492644at2"/>
<dbReference type="PROSITE" id="PS51257">
    <property type="entry name" value="PROKAR_LIPOPROTEIN"/>
    <property type="match status" value="1"/>
</dbReference>
<reference evidence="1 2" key="1">
    <citation type="submission" date="2015-08" db="EMBL/GenBank/DDBJ databases">
        <title>Whole genome sequence of Flavobacterium akiainvivens IK-1T, from decaying Wikstroemia oahuensis, an endemic Hawaiian shrub.</title>
        <authorList>
            <person name="Wan X."/>
            <person name="Hou S."/>
            <person name="Saito J."/>
            <person name="Donachie S."/>
        </authorList>
    </citation>
    <scope>NUCLEOTIDE SEQUENCE [LARGE SCALE GENOMIC DNA]</scope>
    <source>
        <strain evidence="1 2">IK-1</strain>
    </source>
</reference>
<evidence type="ECO:0000313" key="2">
    <source>
        <dbReference type="Proteomes" id="UP000037755"/>
    </source>
</evidence>
<organism evidence="1 2">
    <name type="scientific">Flavobacterium akiainvivens</name>
    <dbReference type="NCBI Taxonomy" id="1202724"/>
    <lineage>
        <taxon>Bacteria</taxon>
        <taxon>Pseudomonadati</taxon>
        <taxon>Bacteroidota</taxon>
        <taxon>Flavobacteriia</taxon>
        <taxon>Flavobacteriales</taxon>
        <taxon>Flavobacteriaceae</taxon>
        <taxon>Flavobacterium</taxon>
    </lineage>
</organism>
<dbReference type="RefSeq" id="WP_054407855.1">
    <property type="nucleotide sequence ID" value="NZ_FOYA01000001.1"/>
</dbReference>
<dbReference type="PATRIC" id="fig|1202724.3.peg.2106"/>
<name>A0A0M9VI78_9FLAO</name>
<dbReference type="Proteomes" id="UP000037755">
    <property type="component" value="Unassembled WGS sequence"/>
</dbReference>
<comment type="caution">
    <text evidence="1">The sequence shown here is derived from an EMBL/GenBank/DDBJ whole genome shotgun (WGS) entry which is preliminary data.</text>
</comment>
<evidence type="ECO:0000313" key="1">
    <source>
        <dbReference type="EMBL" id="KOS06352.1"/>
    </source>
</evidence>
<accession>A0A0M9VI78</accession>
<protein>
    <submittedName>
        <fullName evidence="1">Uncharacterized protein</fullName>
    </submittedName>
</protein>